<keyword evidence="3" id="KW-1185">Reference proteome</keyword>
<evidence type="ECO:0000313" key="3">
    <source>
        <dbReference type="Proteomes" id="UP001152795"/>
    </source>
</evidence>
<dbReference type="Pfam" id="PF00629">
    <property type="entry name" value="MAM"/>
    <property type="match status" value="2"/>
</dbReference>
<evidence type="ECO:0000313" key="2">
    <source>
        <dbReference type="EMBL" id="CAB4016995.1"/>
    </source>
</evidence>
<dbReference type="EMBL" id="CACRXK020009354">
    <property type="protein sequence ID" value="CAB4016995.1"/>
    <property type="molecule type" value="Genomic_DNA"/>
</dbReference>
<dbReference type="PANTHER" id="PTHR23282:SF142">
    <property type="entry name" value="MAM DOMAIN-CONTAINING PROTEIN"/>
    <property type="match status" value="1"/>
</dbReference>
<dbReference type="AlphaFoldDB" id="A0A6S7IDB9"/>
<dbReference type="Gene3D" id="2.60.120.200">
    <property type="match status" value="2"/>
</dbReference>
<dbReference type="Proteomes" id="UP001152795">
    <property type="component" value="Unassembled WGS sequence"/>
</dbReference>
<feature type="region of interest" description="Disordered" evidence="1">
    <location>
        <begin position="29"/>
        <end position="64"/>
    </location>
</feature>
<dbReference type="SMART" id="SM00137">
    <property type="entry name" value="MAM"/>
    <property type="match status" value="1"/>
</dbReference>
<feature type="compositionally biased region" description="Polar residues" evidence="1">
    <location>
        <begin position="31"/>
        <end position="40"/>
    </location>
</feature>
<accession>A0A6S7IDB9</accession>
<organism evidence="2 3">
    <name type="scientific">Paramuricea clavata</name>
    <name type="common">Red gorgonian</name>
    <name type="synonym">Violescent sea-whip</name>
    <dbReference type="NCBI Taxonomy" id="317549"/>
    <lineage>
        <taxon>Eukaryota</taxon>
        <taxon>Metazoa</taxon>
        <taxon>Cnidaria</taxon>
        <taxon>Anthozoa</taxon>
        <taxon>Octocorallia</taxon>
        <taxon>Malacalcyonacea</taxon>
        <taxon>Plexauridae</taxon>
        <taxon>Paramuricea</taxon>
    </lineage>
</organism>
<dbReference type="CDD" id="cd06263">
    <property type="entry name" value="MAM"/>
    <property type="match status" value="1"/>
</dbReference>
<dbReference type="PROSITE" id="PS50060">
    <property type="entry name" value="MAM_2"/>
    <property type="match status" value="1"/>
</dbReference>
<reference evidence="2" key="1">
    <citation type="submission" date="2020-04" db="EMBL/GenBank/DDBJ databases">
        <authorList>
            <person name="Alioto T."/>
            <person name="Alioto T."/>
            <person name="Gomez Garrido J."/>
        </authorList>
    </citation>
    <scope>NUCLEOTIDE SEQUENCE</scope>
    <source>
        <strain evidence="2">A484AB</strain>
    </source>
</reference>
<dbReference type="GO" id="GO:0016020">
    <property type="term" value="C:membrane"/>
    <property type="evidence" value="ECO:0007669"/>
    <property type="project" value="InterPro"/>
</dbReference>
<gene>
    <name evidence="2" type="ORF">PACLA_8A067530</name>
</gene>
<dbReference type="OrthoDB" id="5961838at2759"/>
<name>A0A6S7IDB9_PARCT</name>
<comment type="caution">
    <text evidence="2">The sequence shown here is derived from an EMBL/GenBank/DDBJ whole genome shotgun (WGS) entry which is preliminary data.</text>
</comment>
<protein>
    <submittedName>
        <fullName evidence="2">MAM and LDL-receptor class A domain-containing 2-like</fullName>
    </submittedName>
</protein>
<feature type="compositionally biased region" description="Polar residues" evidence="1">
    <location>
        <begin position="54"/>
        <end position="64"/>
    </location>
</feature>
<dbReference type="SUPFAM" id="SSF49899">
    <property type="entry name" value="Concanavalin A-like lectins/glucanases"/>
    <property type="match status" value="2"/>
</dbReference>
<dbReference type="InterPro" id="IPR013320">
    <property type="entry name" value="ConA-like_dom_sf"/>
</dbReference>
<dbReference type="PANTHER" id="PTHR23282">
    <property type="entry name" value="APICAL ENDOSOMAL GLYCOPROTEIN PRECURSOR"/>
    <property type="match status" value="1"/>
</dbReference>
<dbReference type="InterPro" id="IPR051560">
    <property type="entry name" value="MAM_domain-containing"/>
</dbReference>
<dbReference type="InterPro" id="IPR000998">
    <property type="entry name" value="MAM_dom"/>
</dbReference>
<sequence>MFLCLDKFFCDFEDPNSCQWTQDKSDDFDWTRNQASTPSEGTGPLTDHTKGSGPLTNKKQGPGSIQHSGGLCIHVLRGAHTRPIEGQILVTYVRCGEDRLEFQLLPNGILTLTRYAMCVKPVGLVTDGVLVGVFSSCNVTDTWNWTAQGSLQYKKKMCLKPEYGVDPKSNEKLVLYSVCNERQNFFEFVPTSGWYLYIEASSPRRPNDIARLISPSTTKAKSCFLFFYHMFGRDVGKLQVYVKSRGKMDSVWSLSGDQGNEWHQAQVAVNNQTVSYQVSMHV</sequence>
<evidence type="ECO:0000256" key="1">
    <source>
        <dbReference type="SAM" id="MobiDB-lite"/>
    </source>
</evidence>
<proteinExistence type="predicted"/>